<evidence type="ECO:0000256" key="1">
    <source>
        <dbReference type="ARBA" id="ARBA00004141"/>
    </source>
</evidence>
<keyword evidence="4 5" id="KW-0472">Membrane</keyword>
<dbReference type="InterPro" id="IPR026870">
    <property type="entry name" value="Zinc_ribbon_dom"/>
</dbReference>
<name>A0A1P8F982_9CHLR</name>
<dbReference type="AlphaFoldDB" id="A0A1P8F982"/>
<dbReference type="InterPro" id="IPR007829">
    <property type="entry name" value="TM2"/>
</dbReference>
<evidence type="ECO:0000313" key="9">
    <source>
        <dbReference type="Proteomes" id="UP000185934"/>
    </source>
</evidence>
<feature type="domain" description="Zinc-ribbon" evidence="7">
    <location>
        <begin position="2"/>
        <end position="23"/>
    </location>
</feature>
<evidence type="ECO:0000259" key="6">
    <source>
        <dbReference type="Pfam" id="PF05154"/>
    </source>
</evidence>
<dbReference type="EMBL" id="CP018258">
    <property type="protein sequence ID" value="APV45008.1"/>
    <property type="molecule type" value="Genomic_DNA"/>
</dbReference>
<sequence length="105" mass="11017">MYCANCGKQVVEGASFCSNCGAATNPNQANADLKQKSKIAAGLFGIFLGAFGVHRFYLGFVGIGIVQIVVTIVTLGFGGVWGFIEGILLLTGTFNKDARGIPLRD</sequence>
<feature type="domain" description="TM2" evidence="6">
    <location>
        <begin position="35"/>
        <end position="87"/>
    </location>
</feature>
<evidence type="ECO:0000256" key="2">
    <source>
        <dbReference type="ARBA" id="ARBA00022692"/>
    </source>
</evidence>
<evidence type="ECO:0000256" key="4">
    <source>
        <dbReference type="ARBA" id="ARBA00023136"/>
    </source>
</evidence>
<protein>
    <submittedName>
        <fullName evidence="8">TM2 domain-containing membrane protein YozV</fullName>
    </submittedName>
</protein>
<dbReference type="RefSeq" id="WP_076004608.1">
    <property type="nucleotide sequence ID" value="NZ_CP018258.1"/>
</dbReference>
<feature type="transmembrane region" description="Helical" evidence="5">
    <location>
        <begin position="39"/>
        <end position="58"/>
    </location>
</feature>
<accession>A0A1P8F982</accession>
<evidence type="ECO:0000259" key="7">
    <source>
        <dbReference type="Pfam" id="PF13240"/>
    </source>
</evidence>
<dbReference type="OrthoDB" id="9816361at2"/>
<evidence type="ECO:0000313" key="8">
    <source>
        <dbReference type="EMBL" id="APV45008.1"/>
    </source>
</evidence>
<evidence type="ECO:0000256" key="3">
    <source>
        <dbReference type="ARBA" id="ARBA00022989"/>
    </source>
</evidence>
<proteinExistence type="predicted"/>
<gene>
    <name evidence="8" type="ORF">Dform_01688</name>
</gene>
<dbReference type="KEGG" id="dfo:Dform_01688"/>
<feature type="transmembrane region" description="Helical" evidence="5">
    <location>
        <begin position="64"/>
        <end position="90"/>
    </location>
</feature>
<organism evidence="8 9">
    <name type="scientific">Dehalogenimonas formicexedens</name>
    <dbReference type="NCBI Taxonomy" id="1839801"/>
    <lineage>
        <taxon>Bacteria</taxon>
        <taxon>Bacillati</taxon>
        <taxon>Chloroflexota</taxon>
        <taxon>Dehalococcoidia</taxon>
        <taxon>Dehalococcoidales</taxon>
        <taxon>Dehalococcoidaceae</taxon>
        <taxon>Dehalogenimonas</taxon>
    </lineage>
</organism>
<dbReference type="Pfam" id="PF13240">
    <property type="entry name" value="Zn_Ribbon_1"/>
    <property type="match status" value="1"/>
</dbReference>
<comment type="subcellular location">
    <subcellularLocation>
        <location evidence="1">Membrane</location>
        <topology evidence="1">Multi-pass membrane protein</topology>
    </subcellularLocation>
</comment>
<dbReference type="GO" id="GO:0016020">
    <property type="term" value="C:membrane"/>
    <property type="evidence" value="ECO:0007669"/>
    <property type="project" value="UniProtKB-SubCell"/>
</dbReference>
<reference evidence="9" key="1">
    <citation type="submission" date="2016-11" db="EMBL/GenBank/DDBJ databases">
        <title>Dehalogenimonas formicexedens sp. nov., a chlorinated alkane respiring bacterium isolated from contaminated groundwater.</title>
        <authorList>
            <person name="Key T.A."/>
            <person name="Bowman K.S."/>
            <person name="Lee I."/>
            <person name="Chun J."/>
            <person name="Albuquerque L."/>
            <person name="da Costa M.S."/>
            <person name="Rainey F.A."/>
            <person name="Moe W.M."/>
        </authorList>
    </citation>
    <scope>NUCLEOTIDE SEQUENCE [LARGE SCALE GENOMIC DNA]</scope>
    <source>
        <strain evidence="9">NSZ-14</strain>
    </source>
</reference>
<keyword evidence="9" id="KW-1185">Reference proteome</keyword>
<keyword evidence="3 5" id="KW-1133">Transmembrane helix</keyword>
<dbReference type="STRING" id="1839801.Dform_01688"/>
<keyword evidence="2 5" id="KW-0812">Transmembrane</keyword>
<dbReference type="Proteomes" id="UP000185934">
    <property type="component" value="Chromosome"/>
</dbReference>
<evidence type="ECO:0000256" key="5">
    <source>
        <dbReference type="SAM" id="Phobius"/>
    </source>
</evidence>
<dbReference type="Pfam" id="PF05154">
    <property type="entry name" value="TM2"/>
    <property type="match status" value="1"/>
</dbReference>